<proteinExistence type="predicted"/>
<accession>A0ABS5FJR1</accession>
<keyword evidence="3" id="KW-1185">Reference proteome</keyword>
<reference evidence="3" key="1">
    <citation type="journal article" date="2021" name="ISME J.">
        <title>Evolutionary origin and ecological implication of a unique nif island in free-living Bradyrhizobium lineages.</title>
        <authorList>
            <person name="Tao J."/>
        </authorList>
    </citation>
    <scope>NUCLEOTIDE SEQUENCE [LARGE SCALE GENOMIC DNA]</scope>
    <source>
        <strain evidence="3">SZCCT0434</strain>
    </source>
</reference>
<evidence type="ECO:0000313" key="2">
    <source>
        <dbReference type="EMBL" id="MBR0797029.1"/>
    </source>
</evidence>
<name>A0ABS5FJR1_9BRAD</name>
<organism evidence="2 3">
    <name type="scientific">Bradyrhizobium jicamae</name>
    <dbReference type="NCBI Taxonomy" id="280332"/>
    <lineage>
        <taxon>Bacteria</taxon>
        <taxon>Pseudomonadati</taxon>
        <taxon>Pseudomonadota</taxon>
        <taxon>Alphaproteobacteria</taxon>
        <taxon>Hyphomicrobiales</taxon>
        <taxon>Nitrobacteraceae</taxon>
        <taxon>Bradyrhizobium</taxon>
    </lineage>
</organism>
<sequence>MPRLIKRYARSRLYDTQAARYVTLADLQEWQTRGVAFSVIDVETGQDATRVLLA</sequence>
<dbReference type="Proteomes" id="UP001315278">
    <property type="component" value="Unassembled WGS sequence"/>
</dbReference>
<evidence type="ECO:0000313" key="3">
    <source>
        <dbReference type="Proteomes" id="UP001315278"/>
    </source>
</evidence>
<dbReference type="Pfam" id="PF07879">
    <property type="entry name" value="PHB_acc_N"/>
    <property type="match status" value="1"/>
</dbReference>
<comment type="caution">
    <text evidence="2">The sequence shown here is derived from an EMBL/GenBank/DDBJ whole genome shotgun (WGS) entry which is preliminary data.</text>
</comment>
<gene>
    <name evidence="2" type="ORF">JQ615_16680</name>
</gene>
<dbReference type="EMBL" id="JAFCJH010000015">
    <property type="protein sequence ID" value="MBR0797029.1"/>
    <property type="molecule type" value="Genomic_DNA"/>
</dbReference>
<evidence type="ECO:0000259" key="1">
    <source>
        <dbReference type="Pfam" id="PF07879"/>
    </source>
</evidence>
<feature type="domain" description="PHA accumulation regulator DNA-binding N-terminal" evidence="1">
    <location>
        <begin position="4"/>
        <end position="53"/>
    </location>
</feature>
<dbReference type="InterPro" id="IPR012909">
    <property type="entry name" value="PHA_DNA-bd_N"/>
</dbReference>
<protein>
    <recommendedName>
        <fullName evidence="1">PHA accumulation regulator DNA-binding N-terminal domain-containing protein</fullName>
    </recommendedName>
</protein>
<dbReference type="RefSeq" id="WP_212493111.1">
    <property type="nucleotide sequence ID" value="NZ_JAFCJH010000015.1"/>
</dbReference>